<evidence type="ECO:0000313" key="2">
    <source>
        <dbReference type="EMBL" id="KAJ0214855.1"/>
    </source>
</evidence>
<evidence type="ECO:0000313" key="3">
    <source>
        <dbReference type="Proteomes" id="UP000235145"/>
    </source>
</evidence>
<name>A0A9R1XHH9_LACSA</name>
<evidence type="ECO:0000259" key="1">
    <source>
        <dbReference type="Pfam" id="PF14214"/>
    </source>
</evidence>
<dbReference type="Pfam" id="PF14214">
    <property type="entry name" value="Helitron_like_N"/>
    <property type="match status" value="1"/>
</dbReference>
<dbReference type="EMBL" id="NBSK02000003">
    <property type="protein sequence ID" value="KAJ0214855.1"/>
    <property type="molecule type" value="Genomic_DNA"/>
</dbReference>
<dbReference type="InterPro" id="IPR025476">
    <property type="entry name" value="Helitron_helicase-like"/>
</dbReference>
<dbReference type="Proteomes" id="UP000235145">
    <property type="component" value="Unassembled WGS sequence"/>
</dbReference>
<keyword evidence="3" id="KW-1185">Reference proteome</keyword>
<protein>
    <recommendedName>
        <fullName evidence="1">Helitron helicase-like domain-containing protein</fullName>
    </recommendedName>
</protein>
<proteinExistence type="predicted"/>
<dbReference type="AlphaFoldDB" id="A0A9R1XHH9"/>
<organism evidence="2 3">
    <name type="scientific">Lactuca sativa</name>
    <name type="common">Garden lettuce</name>
    <dbReference type="NCBI Taxonomy" id="4236"/>
    <lineage>
        <taxon>Eukaryota</taxon>
        <taxon>Viridiplantae</taxon>
        <taxon>Streptophyta</taxon>
        <taxon>Embryophyta</taxon>
        <taxon>Tracheophyta</taxon>
        <taxon>Spermatophyta</taxon>
        <taxon>Magnoliopsida</taxon>
        <taxon>eudicotyledons</taxon>
        <taxon>Gunneridae</taxon>
        <taxon>Pentapetalae</taxon>
        <taxon>asterids</taxon>
        <taxon>campanulids</taxon>
        <taxon>Asterales</taxon>
        <taxon>Asteraceae</taxon>
        <taxon>Cichorioideae</taxon>
        <taxon>Cichorieae</taxon>
        <taxon>Lactucinae</taxon>
        <taxon>Lactuca</taxon>
    </lineage>
</organism>
<sequence length="135" mass="16384">MEMIYGNPQYFIMFTCDLKWPEITSYMDAHHQTNPQSRADINAGVFNIQVHDFIRFLKEDKTFGVVEACMFSIWFPFYLQYLKNENKLVGDSSYDYNYCHRKSHLEKECMLKRMNEKKDEEDKDEAYYLRKIEEL</sequence>
<comment type="caution">
    <text evidence="2">The sequence shown here is derived from an EMBL/GenBank/DDBJ whole genome shotgun (WGS) entry which is preliminary data.</text>
</comment>
<feature type="domain" description="Helitron helicase-like" evidence="1">
    <location>
        <begin position="5"/>
        <end position="73"/>
    </location>
</feature>
<gene>
    <name evidence="2" type="ORF">LSAT_V11C300108020</name>
</gene>
<reference evidence="2 3" key="1">
    <citation type="journal article" date="2017" name="Nat. Commun.">
        <title>Genome assembly with in vitro proximity ligation data and whole-genome triplication in lettuce.</title>
        <authorList>
            <person name="Reyes-Chin-Wo S."/>
            <person name="Wang Z."/>
            <person name="Yang X."/>
            <person name="Kozik A."/>
            <person name="Arikit S."/>
            <person name="Song C."/>
            <person name="Xia L."/>
            <person name="Froenicke L."/>
            <person name="Lavelle D.O."/>
            <person name="Truco M.J."/>
            <person name="Xia R."/>
            <person name="Zhu S."/>
            <person name="Xu C."/>
            <person name="Xu H."/>
            <person name="Xu X."/>
            <person name="Cox K."/>
            <person name="Korf I."/>
            <person name="Meyers B.C."/>
            <person name="Michelmore R.W."/>
        </authorList>
    </citation>
    <scope>NUCLEOTIDE SEQUENCE [LARGE SCALE GENOMIC DNA]</scope>
    <source>
        <strain evidence="3">cv. Salinas</strain>
        <tissue evidence="2">Seedlings</tissue>
    </source>
</reference>
<accession>A0A9R1XHH9</accession>